<name>A0A1S3JE95_LINAN</name>
<sequence>MYRSMSTFLQLSRQACLQFSRGKHVVITPVDKPRFFGINKVIILGSLASVVRNPGNDDSFYTFTLANNRTVDGNKNIATFHDVKVDGRIAPRNIMDLQPG</sequence>
<protein>
    <submittedName>
        <fullName evidence="2">Uncharacterized protein LOC106172143</fullName>
    </submittedName>
</protein>
<accession>A0A1S3JE95</accession>
<dbReference type="RefSeq" id="XP_013408209.1">
    <property type="nucleotide sequence ID" value="XM_013552755.1"/>
</dbReference>
<dbReference type="Proteomes" id="UP000085678">
    <property type="component" value="Unplaced"/>
</dbReference>
<organism evidence="1 2">
    <name type="scientific">Lingula anatina</name>
    <name type="common">Brachiopod</name>
    <name type="synonym">Lingula unguis</name>
    <dbReference type="NCBI Taxonomy" id="7574"/>
    <lineage>
        <taxon>Eukaryota</taxon>
        <taxon>Metazoa</taxon>
        <taxon>Spiralia</taxon>
        <taxon>Lophotrochozoa</taxon>
        <taxon>Brachiopoda</taxon>
        <taxon>Linguliformea</taxon>
        <taxon>Lingulata</taxon>
        <taxon>Lingulida</taxon>
        <taxon>Linguloidea</taxon>
        <taxon>Lingulidae</taxon>
        <taxon>Lingula</taxon>
    </lineage>
</organism>
<dbReference type="AlphaFoldDB" id="A0A1S3JE95"/>
<proteinExistence type="predicted"/>
<keyword evidence="1" id="KW-1185">Reference proteome</keyword>
<evidence type="ECO:0000313" key="1">
    <source>
        <dbReference type="Proteomes" id="UP000085678"/>
    </source>
</evidence>
<evidence type="ECO:0000313" key="2">
    <source>
        <dbReference type="RefSeq" id="XP_013408209.1"/>
    </source>
</evidence>
<gene>
    <name evidence="2" type="primary">LOC106172143</name>
</gene>
<dbReference type="InParanoid" id="A0A1S3JE95"/>
<reference evidence="2" key="1">
    <citation type="submission" date="2025-08" db="UniProtKB">
        <authorList>
            <consortium name="RefSeq"/>
        </authorList>
    </citation>
    <scope>IDENTIFICATION</scope>
    <source>
        <tissue evidence="2">Gonads</tissue>
    </source>
</reference>
<dbReference type="GeneID" id="106172143"/>
<dbReference type="KEGG" id="lak:106172143"/>